<dbReference type="AlphaFoldDB" id="A0A3A9ACC0"/>
<sequence>MSYSVIGGADGPTSVFLAGNFGWLNGAGLIIVILLLIPNIIYALKCRNQSGRNSGNKVMCVLEQTGRYASMFFMVFHIGIGESGFSSAGAILLYSIGNIVLLLLYWIAWMLYFCEHTFRKEVALTIIPVCIFVLSGATSGNILLVAGGVIFGIGHLYVICQNAKA</sequence>
<evidence type="ECO:0000313" key="3">
    <source>
        <dbReference type="Proteomes" id="UP000280696"/>
    </source>
</evidence>
<keyword evidence="1" id="KW-0812">Transmembrane</keyword>
<evidence type="ECO:0000313" key="2">
    <source>
        <dbReference type="EMBL" id="RKI88744.1"/>
    </source>
</evidence>
<evidence type="ECO:0000256" key="1">
    <source>
        <dbReference type="SAM" id="Phobius"/>
    </source>
</evidence>
<feature type="transmembrane region" description="Helical" evidence="1">
    <location>
        <begin position="23"/>
        <end position="44"/>
    </location>
</feature>
<dbReference type="RefSeq" id="WP_120471795.1">
    <property type="nucleotide sequence ID" value="NZ_RAYQ01000024.1"/>
</dbReference>
<feature type="transmembrane region" description="Helical" evidence="1">
    <location>
        <begin position="143"/>
        <end position="160"/>
    </location>
</feature>
<dbReference type="EMBL" id="RAYQ01000024">
    <property type="protein sequence ID" value="RKI88744.1"/>
    <property type="molecule type" value="Genomic_DNA"/>
</dbReference>
<accession>A0A3A9ACC0</accession>
<keyword evidence="1" id="KW-0472">Membrane</keyword>
<feature type="transmembrane region" description="Helical" evidence="1">
    <location>
        <begin position="65"/>
        <end position="85"/>
    </location>
</feature>
<feature type="transmembrane region" description="Helical" evidence="1">
    <location>
        <begin position="91"/>
        <end position="114"/>
    </location>
</feature>
<proteinExistence type="predicted"/>
<dbReference type="Proteomes" id="UP000280696">
    <property type="component" value="Unassembled WGS sequence"/>
</dbReference>
<keyword evidence="3" id="KW-1185">Reference proteome</keyword>
<gene>
    <name evidence="2" type="ORF">D7V94_18530</name>
</gene>
<organism evidence="2 3">
    <name type="scientific">Parablautia intestinalis</name>
    <dbReference type="NCBI Taxonomy" id="2320100"/>
    <lineage>
        <taxon>Bacteria</taxon>
        <taxon>Bacillati</taxon>
        <taxon>Bacillota</taxon>
        <taxon>Clostridia</taxon>
        <taxon>Lachnospirales</taxon>
        <taxon>Lachnospiraceae</taxon>
        <taxon>Parablautia</taxon>
    </lineage>
</organism>
<feature type="transmembrane region" description="Helical" evidence="1">
    <location>
        <begin position="121"/>
        <end position="137"/>
    </location>
</feature>
<reference evidence="2 3" key="1">
    <citation type="submission" date="2018-09" db="EMBL/GenBank/DDBJ databases">
        <title>Murine metabolic-syndrome-specific gut microbial biobank.</title>
        <authorList>
            <person name="Liu C."/>
        </authorList>
    </citation>
    <scope>NUCLEOTIDE SEQUENCE [LARGE SCALE GENOMIC DNA]</scope>
    <source>
        <strain evidence="2 3">0.1xD8-82</strain>
    </source>
</reference>
<comment type="caution">
    <text evidence="2">The sequence shown here is derived from an EMBL/GenBank/DDBJ whole genome shotgun (WGS) entry which is preliminary data.</text>
</comment>
<keyword evidence="1" id="KW-1133">Transmembrane helix</keyword>
<dbReference type="OrthoDB" id="1912208at2"/>
<protein>
    <submittedName>
        <fullName evidence="2">Uncharacterized protein</fullName>
    </submittedName>
</protein>
<name>A0A3A9ACC0_9FIRM</name>